<dbReference type="PROSITE" id="PS00086">
    <property type="entry name" value="CYTOCHROME_P450"/>
    <property type="match status" value="1"/>
</dbReference>
<dbReference type="FunFam" id="1.10.630.10:FF:000018">
    <property type="entry name" value="Cytochrome P450 monooxygenase"/>
    <property type="match status" value="1"/>
</dbReference>
<dbReference type="GO" id="GO:0004497">
    <property type="term" value="F:monooxygenase activity"/>
    <property type="evidence" value="ECO:0007669"/>
    <property type="project" value="UniProtKB-KW"/>
</dbReference>
<evidence type="ECO:0000256" key="3">
    <source>
        <dbReference type="ARBA" id="ARBA00022723"/>
    </source>
</evidence>
<keyword evidence="2 7" id="KW-0349">Heme</keyword>
<name>A0A918B0T4_9ACTN</name>
<dbReference type="CDD" id="cd11029">
    <property type="entry name" value="CYP107-like"/>
    <property type="match status" value="1"/>
</dbReference>
<evidence type="ECO:0000256" key="4">
    <source>
        <dbReference type="ARBA" id="ARBA00023002"/>
    </source>
</evidence>
<dbReference type="GO" id="GO:0020037">
    <property type="term" value="F:heme binding"/>
    <property type="evidence" value="ECO:0007669"/>
    <property type="project" value="InterPro"/>
</dbReference>
<dbReference type="GO" id="GO:0016705">
    <property type="term" value="F:oxidoreductase activity, acting on paired donors, with incorporation or reduction of molecular oxygen"/>
    <property type="evidence" value="ECO:0007669"/>
    <property type="project" value="InterPro"/>
</dbReference>
<dbReference type="InterPro" id="IPR036396">
    <property type="entry name" value="Cyt_P450_sf"/>
</dbReference>
<evidence type="ECO:0000256" key="6">
    <source>
        <dbReference type="ARBA" id="ARBA00023033"/>
    </source>
</evidence>
<evidence type="ECO:0000313" key="8">
    <source>
        <dbReference type="EMBL" id="GGP96923.1"/>
    </source>
</evidence>
<dbReference type="PRINTS" id="PR00385">
    <property type="entry name" value="P450"/>
</dbReference>
<dbReference type="PANTHER" id="PTHR46696">
    <property type="entry name" value="P450, PUTATIVE (EUROFUNG)-RELATED"/>
    <property type="match status" value="1"/>
</dbReference>
<evidence type="ECO:0000256" key="2">
    <source>
        <dbReference type="ARBA" id="ARBA00022617"/>
    </source>
</evidence>
<proteinExistence type="inferred from homology"/>
<evidence type="ECO:0000256" key="5">
    <source>
        <dbReference type="ARBA" id="ARBA00023004"/>
    </source>
</evidence>
<dbReference type="RefSeq" id="WP_189530886.1">
    <property type="nucleotide sequence ID" value="NZ_BMSV01000002.1"/>
</dbReference>
<keyword evidence="4 7" id="KW-0560">Oxidoreductase</keyword>
<dbReference type="Gene3D" id="1.10.630.10">
    <property type="entry name" value="Cytochrome P450"/>
    <property type="match status" value="1"/>
</dbReference>
<reference evidence="8" key="2">
    <citation type="submission" date="2020-09" db="EMBL/GenBank/DDBJ databases">
        <authorList>
            <person name="Sun Q."/>
            <person name="Ohkuma M."/>
        </authorList>
    </citation>
    <scope>NUCLEOTIDE SEQUENCE</scope>
    <source>
        <strain evidence="8">JCM 4335</strain>
    </source>
</reference>
<dbReference type="InterPro" id="IPR001128">
    <property type="entry name" value="Cyt_P450"/>
</dbReference>
<protein>
    <submittedName>
        <fullName evidence="8">Cytochrome P450</fullName>
    </submittedName>
</protein>
<evidence type="ECO:0000256" key="7">
    <source>
        <dbReference type="RuleBase" id="RU000461"/>
    </source>
</evidence>
<keyword evidence="3 7" id="KW-0479">Metal-binding</keyword>
<organism evidence="8 9">
    <name type="scientific">Streptomyces roseolilacinus</name>
    <dbReference type="NCBI Taxonomy" id="66904"/>
    <lineage>
        <taxon>Bacteria</taxon>
        <taxon>Bacillati</taxon>
        <taxon>Actinomycetota</taxon>
        <taxon>Actinomycetes</taxon>
        <taxon>Kitasatosporales</taxon>
        <taxon>Streptomycetaceae</taxon>
        <taxon>Streptomyces</taxon>
    </lineage>
</organism>
<dbReference type="InterPro" id="IPR017972">
    <property type="entry name" value="Cyt_P450_CS"/>
</dbReference>
<dbReference type="PANTHER" id="PTHR46696:SF1">
    <property type="entry name" value="CYTOCHROME P450 YJIB-RELATED"/>
    <property type="match status" value="1"/>
</dbReference>
<dbReference type="GO" id="GO:0005506">
    <property type="term" value="F:iron ion binding"/>
    <property type="evidence" value="ECO:0007669"/>
    <property type="project" value="InterPro"/>
</dbReference>
<dbReference type="SUPFAM" id="SSF48264">
    <property type="entry name" value="Cytochrome P450"/>
    <property type="match status" value="1"/>
</dbReference>
<comment type="caution">
    <text evidence="8">The sequence shown here is derived from an EMBL/GenBank/DDBJ whole genome shotgun (WGS) entry which is preliminary data.</text>
</comment>
<dbReference type="InterPro" id="IPR002397">
    <property type="entry name" value="Cyt_P450_B"/>
</dbReference>
<dbReference type="PRINTS" id="PR00359">
    <property type="entry name" value="BP450"/>
</dbReference>
<reference evidence="8" key="1">
    <citation type="journal article" date="2014" name="Int. J. Syst. Evol. Microbiol.">
        <title>Complete genome sequence of Corynebacterium casei LMG S-19264T (=DSM 44701T), isolated from a smear-ripened cheese.</title>
        <authorList>
            <consortium name="US DOE Joint Genome Institute (JGI-PGF)"/>
            <person name="Walter F."/>
            <person name="Albersmeier A."/>
            <person name="Kalinowski J."/>
            <person name="Ruckert C."/>
        </authorList>
    </citation>
    <scope>NUCLEOTIDE SEQUENCE</scope>
    <source>
        <strain evidence="8">JCM 4335</strain>
    </source>
</reference>
<dbReference type="Proteomes" id="UP000654123">
    <property type="component" value="Unassembled WGS sequence"/>
</dbReference>
<sequence>MNAQSSATAPGCPYRLDGTGSDIHGEAAALRALGPATRALLPGDIPVWSVTDPGLIRRLLASPDVSKDAYQHWPAYVAKEIPETWPLRIWVDVRNALSAYGTEHRRLRRPLANAFATRRVRALEPRIEEITRALLDELQTAGPDEVVDLRERFAWRLPLLVVNVLLGVPDDLHDDFRDAVGQLFVTDATPQAAAAATARVYELIGRLVDRKREAPGDDVTSTLVAANALGEISDQELADSFVLLIGAGHETTVNLLDHAVANLLTHPDQLHRATHGHTAWEQVIDEALRLEAPIATIIMRFAVRDITDQPTGITFAKGDALVINYAAAGRDPHVHGPDADRFDTGRTTAHEHLAFGHGAHMCLGAELARIEARIALAGLFARFPAMRLAVDPDQLQPLPSLISNGHRHLPVVLGPAATPATAASGSTGA</sequence>
<dbReference type="EMBL" id="BMSV01000002">
    <property type="protein sequence ID" value="GGP96923.1"/>
    <property type="molecule type" value="Genomic_DNA"/>
</dbReference>
<evidence type="ECO:0000256" key="1">
    <source>
        <dbReference type="ARBA" id="ARBA00010617"/>
    </source>
</evidence>
<evidence type="ECO:0000313" key="9">
    <source>
        <dbReference type="Proteomes" id="UP000654123"/>
    </source>
</evidence>
<keyword evidence="5 7" id="KW-0408">Iron</keyword>
<gene>
    <name evidence="8" type="ORF">GCM10010249_14080</name>
</gene>
<keyword evidence="9" id="KW-1185">Reference proteome</keyword>
<accession>A0A918B0T4</accession>
<keyword evidence="6 7" id="KW-0503">Monooxygenase</keyword>
<dbReference type="AlphaFoldDB" id="A0A918B0T4"/>
<comment type="similarity">
    <text evidence="1 7">Belongs to the cytochrome P450 family.</text>
</comment>
<dbReference type="Pfam" id="PF00067">
    <property type="entry name" value="p450"/>
    <property type="match status" value="1"/>
</dbReference>